<evidence type="ECO:0000313" key="5">
    <source>
        <dbReference type="EMBL" id="MCT7374591.1"/>
    </source>
</evidence>
<dbReference type="InterPro" id="IPR019885">
    <property type="entry name" value="Tscrpt_reg_HTH_AsnC-type_CS"/>
</dbReference>
<dbReference type="CDD" id="cd00090">
    <property type="entry name" value="HTH_ARSR"/>
    <property type="match status" value="1"/>
</dbReference>
<dbReference type="InterPro" id="IPR019887">
    <property type="entry name" value="Tscrpt_reg_AsnC/Lrp_C"/>
</dbReference>
<dbReference type="PANTHER" id="PTHR30154">
    <property type="entry name" value="LEUCINE-RESPONSIVE REGULATORY PROTEIN"/>
    <property type="match status" value="1"/>
</dbReference>
<accession>A0ABT2LJ36</accession>
<feature type="domain" description="HTH asnC-type" evidence="4">
    <location>
        <begin position="5"/>
        <end position="66"/>
    </location>
</feature>
<dbReference type="Pfam" id="PF13412">
    <property type="entry name" value="HTH_24"/>
    <property type="match status" value="1"/>
</dbReference>
<sequence length="154" mass="17800">MPKELDELDRRILSVLQQENRLSYAELADRVNSSSASCMRRVRRLREEGVIVGDLALVDPKAVGKSLTVIVLVELERERLDLLDDFKREMQAADEVSQCYMVTGEADFVLVVTVEDIATFDHFVKSKLYANRNLRKFRSMITLDRLKFEPRVHV</sequence>
<dbReference type="InterPro" id="IPR036390">
    <property type="entry name" value="WH_DNA-bd_sf"/>
</dbReference>
<dbReference type="PRINTS" id="PR00033">
    <property type="entry name" value="HTHASNC"/>
</dbReference>
<dbReference type="InterPro" id="IPR019888">
    <property type="entry name" value="Tscrpt_reg_AsnC-like"/>
</dbReference>
<protein>
    <submittedName>
        <fullName evidence="5">Lrp/AsnC family transcriptional regulator</fullName>
    </submittedName>
</protein>
<comment type="caution">
    <text evidence="5">The sequence shown here is derived from an EMBL/GenBank/DDBJ whole genome shotgun (WGS) entry which is preliminary data.</text>
</comment>
<evidence type="ECO:0000259" key="4">
    <source>
        <dbReference type="PROSITE" id="PS50956"/>
    </source>
</evidence>
<evidence type="ECO:0000256" key="2">
    <source>
        <dbReference type="ARBA" id="ARBA00023125"/>
    </source>
</evidence>
<dbReference type="SMART" id="SM00344">
    <property type="entry name" value="HTH_ASNC"/>
    <property type="match status" value="1"/>
</dbReference>
<dbReference type="SUPFAM" id="SSF46785">
    <property type="entry name" value="Winged helix' DNA-binding domain"/>
    <property type="match status" value="1"/>
</dbReference>
<dbReference type="InterPro" id="IPR000485">
    <property type="entry name" value="AsnC-type_HTH_dom"/>
</dbReference>
<keyword evidence="1" id="KW-0805">Transcription regulation</keyword>
<reference evidence="5 6" key="1">
    <citation type="submission" date="2022-09" db="EMBL/GenBank/DDBJ databases">
        <title>Chelativorans salina sp. nov., a novel slightly halophilic bacterium isolated from a saline lake sediment enrichment.</title>
        <authorList>
            <person name="Gao L."/>
            <person name="Fang B.-Z."/>
            <person name="Li W.-J."/>
        </authorList>
    </citation>
    <scope>NUCLEOTIDE SEQUENCE [LARGE SCALE GENOMIC DNA]</scope>
    <source>
        <strain evidence="5 6">EGI FJ00035</strain>
    </source>
</reference>
<evidence type="ECO:0000313" key="6">
    <source>
        <dbReference type="Proteomes" id="UP001320831"/>
    </source>
</evidence>
<dbReference type="PROSITE" id="PS00519">
    <property type="entry name" value="HTH_ASNC_1"/>
    <property type="match status" value="1"/>
</dbReference>
<dbReference type="Gene3D" id="3.30.70.920">
    <property type="match status" value="1"/>
</dbReference>
<keyword evidence="2" id="KW-0238">DNA-binding</keyword>
<evidence type="ECO:0000256" key="1">
    <source>
        <dbReference type="ARBA" id="ARBA00023015"/>
    </source>
</evidence>
<dbReference type="InterPro" id="IPR036388">
    <property type="entry name" value="WH-like_DNA-bd_sf"/>
</dbReference>
<keyword evidence="6" id="KW-1185">Reference proteome</keyword>
<dbReference type="PANTHER" id="PTHR30154:SF34">
    <property type="entry name" value="TRANSCRIPTIONAL REGULATOR AZLB"/>
    <property type="match status" value="1"/>
</dbReference>
<dbReference type="InterPro" id="IPR011991">
    <property type="entry name" value="ArsR-like_HTH"/>
</dbReference>
<dbReference type="SUPFAM" id="SSF54909">
    <property type="entry name" value="Dimeric alpha+beta barrel"/>
    <property type="match status" value="1"/>
</dbReference>
<dbReference type="Proteomes" id="UP001320831">
    <property type="component" value="Unassembled WGS sequence"/>
</dbReference>
<dbReference type="PROSITE" id="PS50956">
    <property type="entry name" value="HTH_ASNC_2"/>
    <property type="match status" value="1"/>
</dbReference>
<dbReference type="InterPro" id="IPR011008">
    <property type="entry name" value="Dimeric_a/b-barrel"/>
</dbReference>
<dbReference type="EMBL" id="JAOCZP010000002">
    <property type="protein sequence ID" value="MCT7374591.1"/>
    <property type="molecule type" value="Genomic_DNA"/>
</dbReference>
<name>A0ABT2LJ36_9HYPH</name>
<keyword evidence="3" id="KW-0804">Transcription</keyword>
<dbReference type="Pfam" id="PF01037">
    <property type="entry name" value="AsnC_trans_reg"/>
    <property type="match status" value="1"/>
</dbReference>
<organism evidence="5 6">
    <name type="scientific">Chelativorans salis</name>
    <dbReference type="NCBI Taxonomy" id="2978478"/>
    <lineage>
        <taxon>Bacteria</taxon>
        <taxon>Pseudomonadati</taxon>
        <taxon>Pseudomonadota</taxon>
        <taxon>Alphaproteobacteria</taxon>
        <taxon>Hyphomicrobiales</taxon>
        <taxon>Phyllobacteriaceae</taxon>
        <taxon>Chelativorans</taxon>
    </lineage>
</organism>
<gene>
    <name evidence="5" type="ORF">N5A92_06030</name>
</gene>
<evidence type="ECO:0000256" key="3">
    <source>
        <dbReference type="ARBA" id="ARBA00023163"/>
    </source>
</evidence>
<dbReference type="Gene3D" id="1.10.10.10">
    <property type="entry name" value="Winged helix-like DNA-binding domain superfamily/Winged helix DNA-binding domain"/>
    <property type="match status" value="1"/>
</dbReference>
<proteinExistence type="predicted"/>
<dbReference type="RefSeq" id="WP_260901078.1">
    <property type="nucleotide sequence ID" value="NZ_JAOCZP010000002.1"/>
</dbReference>